<dbReference type="GO" id="GO:0016740">
    <property type="term" value="F:transferase activity"/>
    <property type="evidence" value="ECO:0007669"/>
    <property type="project" value="UniProtKB-KW"/>
</dbReference>
<keyword evidence="2" id="KW-0808">Transferase</keyword>
<evidence type="ECO:0000259" key="1">
    <source>
        <dbReference type="PROSITE" id="PS51729"/>
    </source>
</evidence>
<accession>A0A2S5SS74</accession>
<evidence type="ECO:0000313" key="2">
    <source>
        <dbReference type="EMBL" id="PPE65588.1"/>
    </source>
</evidence>
<dbReference type="EMBL" id="PSNX01000012">
    <property type="protein sequence ID" value="PPE65588.1"/>
    <property type="molecule type" value="Genomic_DNA"/>
</dbReference>
<dbReference type="Pfam" id="PF14542">
    <property type="entry name" value="Acetyltransf_CG"/>
    <property type="match status" value="1"/>
</dbReference>
<comment type="caution">
    <text evidence="2">The sequence shown here is derived from an EMBL/GenBank/DDBJ whole genome shotgun (WGS) entry which is preliminary data.</text>
</comment>
<dbReference type="RefSeq" id="WP_104303210.1">
    <property type="nucleotide sequence ID" value="NZ_PSNX01000012.1"/>
</dbReference>
<reference evidence="2 3" key="1">
    <citation type="submission" date="2018-02" db="EMBL/GenBank/DDBJ databases">
        <title>Reclassifiation of [Polyangium] brachysporum DSM 7029 as Guopingzhaonella breviflexa gen. nov., sp. nov., a member of the family Comamonadaceae.</title>
        <authorList>
            <person name="Tang B."/>
        </authorList>
    </citation>
    <scope>NUCLEOTIDE SEQUENCE [LARGE SCALE GENOMIC DNA]</scope>
    <source>
        <strain evidence="2 3">BCRC 80649</strain>
    </source>
</reference>
<dbReference type="InterPro" id="IPR016181">
    <property type="entry name" value="Acyl_CoA_acyltransferase"/>
</dbReference>
<dbReference type="CDD" id="cd04301">
    <property type="entry name" value="NAT_SF"/>
    <property type="match status" value="1"/>
</dbReference>
<gene>
    <name evidence="2" type="ORF">C1704_13215</name>
</gene>
<dbReference type="OrthoDB" id="9813275at2"/>
<dbReference type="InterPro" id="IPR031165">
    <property type="entry name" value="GNAT_YJDJ"/>
</dbReference>
<sequence length="92" mass="10256">MDVKVIHNDTARRFESLVDGHLSVAEYQLSDGVMHMTHTLVPSALRGRGVAAHLVQAALDHAKEQGLKVNPLCSYVALYMERHPETQRLRAP</sequence>
<dbReference type="PANTHER" id="PTHR31435">
    <property type="entry name" value="PROTEIN NATD1"/>
    <property type="match status" value="1"/>
</dbReference>
<feature type="domain" description="N-acetyltransferase" evidence="1">
    <location>
        <begin position="6"/>
        <end position="91"/>
    </location>
</feature>
<keyword evidence="3" id="KW-1185">Reference proteome</keyword>
<protein>
    <submittedName>
        <fullName evidence="2">GNAT family N-acetyltransferase</fullName>
    </submittedName>
</protein>
<proteinExistence type="predicted"/>
<organism evidence="2 3">
    <name type="scientific">Caldimonas caldifontis</name>
    <dbReference type="NCBI Taxonomy" id="1452508"/>
    <lineage>
        <taxon>Bacteria</taxon>
        <taxon>Pseudomonadati</taxon>
        <taxon>Pseudomonadota</taxon>
        <taxon>Betaproteobacteria</taxon>
        <taxon>Burkholderiales</taxon>
        <taxon>Sphaerotilaceae</taxon>
        <taxon>Caldimonas</taxon>
    </lineage>
</organism>
<dbReference type="SUPFAM" id="SSF55729">
    <property type="entry name" value="Acyl-CoA N-acyltransferases (Nat)"/>
    <property type="match status" value="1"/>
</dbReference>
<name>A0A2S5SS74_9BURK</name>
<dbReference type="Gene3D" id="3.40.630.30">
    <property type="match status" value="1"/>
</dbReference>
<dbReference type="Proteomes" id="UP000238605">
    <property type="component" value="Unassembled WGS sequence"/>
</dbReference>
<evidence type="ECO:0000313" key="3">
    <source>
        <dbReference type="Proteomes" id="UP000238605"/>
    </source>
</evidence>
<dbReference type="InterPro" id="IPR045057">
    <property type="entry name" value="Gcn5-rel_NAT"/>
</dbReference>
<dbReference type="PROSITE" id="PS51729">
    <property type="entry name" value="GNAT_YJDJ"/>
    <property type="match status" value="1"/>
</dbReference>
<dbReference type="AlphaFoldDB" id="A0A2S5SS74"/>
<dbReference type="PANTHER" id="PTHR31435:SF9">
    <property type="entry name" value="PROTEIN NATD1"/>
    <property type="match status" value="1"/>
</dbReference>